<evidence type="ECO:0000313" key="1">
    <source>
        <dbReference type="EMBL" id="SVC31183.1"/>
    </source>
</evidence>
<dbReference type="EMBL" id="UINC01084487">
    <property type="protein sequence ID" value="SVC31183.1"/>
    <property type="molecule type" value="Genomic_DNA"/>
</dbReference>
<feature type="non-terminal residue" evidence="1">
    <location>
        <position position="26"/>
    </location>
</feature>
<gene>
    <name evidence="1" type="ORF">METZ01_LOCUS284037</name>
</gene>
<dbReference type="AlphaFoldDB" id="A0A382L5L1"/>
<organism evidence="1">
    <name type="scientific">marine metagenome</name>
    <dbReference type="NCBI Taxonomy" id="408172"/>
    <lineage>
        <taxon>unclassified sequences</taxon>
        <taxon>metagenomes</taxon>
        <taxon>ecological metagenomes</taxon>
    </lineage>
</organism>
<reference evidence="1" key="1">
    <citation type="submission" date="2018-05" db="EMBL/GenBank/DDBJ databases">
        <authorList>
            <person name="Lanie J.A."/>
            <person name="Ng W.-L."/>
            <person name="Kazmierczak K.M."/>
            <person name="Andrzejewski T.M."/>
            <person name="Davidsen T.M."/>
            <person name="Wayne K.J."/>
            <person name="Tettelin H."/>
            <person name="Glass J.I."/>
            <person name="Rusch D."/>
            <person name="Podicherti R."/>
            <person name="Tsui H.-C.T."/>
            <person name="Winkler M.E."/>
        </authorList>
    </citation>
    <scope>NUCLEOTIDE SEQUENCE</scope>
</reference>
<evidence type="ECO:0008006" key="2">
    <source>
        <dbReference type="Google" id="ProtNLM"/>
    </source>
</evidence>
<accession>A0A382L5L1</accession>
<proteinExistence type="predicted"/>
<sequence length="26" mass="2913">MPKIDPITLSVVRGILETTQREMTLA</sequence>
<name>A0A382L5L1_9ZZZZ</name>
<protein>
    <recommendedName>
        <fullName evidence="2">Hydantoinase B/oxoprolinase domain-containing protein</fullName>
    </recommendedName>
</protein>